<keyword evidence="2" id="KW-1185">Reference proteome</keyword>
<accession>A0A8J3VZT7</accession>
<evidence type="ECO:0000313" key="1">
    <source>
        <dbReference type="EMBL" id="GIH70201.1"/>
    </source>
</evidence>
<organism evidence="1 2">
    <name type="scientific">Sphaerimonospora thailandensis</name>
    <dbReference type="NCBI Taxonomy" id="795644"/>
    <lineage>
        <taxon>Bacteria</taxon>
        <taxon>Bacillati</taxon>
        <taxon>Actinomycetota</taxon>
        <taxon>Actinomycetes</taxon>
        <taxon>Streptosporangiales</taxon>
        <taxon>Streptosporangiaceae</taxon>
        <taxon>Sphaerimonospora</taxon>
    </lineage>
</organism>
<dbReference type="RefSeq" id="WP_204015919.1">
    <property type="nucleotide sequence ID" value="NZ_BOOG01000020.1"/>
</dbReference>
<dbReference type="EMBL" id="BOOG01000020">
    <property type="protein sequence ID" value="GIH70201.1"/>
    <property type="molecule type" value="Genomic_DNA"/>
</dbReference>
<evidence type="ECO:0000313" key="2">
    <source>
        <dbReference type="Proteomes" id="UP000610966"/>
    </source>
</evidence>
<comment type="caution">
    <text evidence="1">The sequence shown here is derived from an EMBL/GenBank/DDBJ whole genome shotgun (WGS) entry which is preliminary data.</text>
</comment>
<dbReference type="AlphaFoldDB" id="A0A8J3VZT7"/>
<name>A0A8J3VZT7_9ACTN</name>
<sequence>MSNDETRTVRLTVEVADCGIAGLQDKELDGYADTPAQSVGFIEVEKGCVTLHITHQWGPADFAVTIADRDPGADLATYEDIVEIGYVSMSGEVEMSGFTFDEAVMHPLPPLPAGPGTYRIRYHVKDMDWEGARDGGVDNHYLQIWPAPLEDPVVVKATSDMSEYFLDRENFKRARGL</sequence>
<reference evidence="1" key="1">
    <citation type="submission" date="2021-01" db="EMBL/GenBank/DDBJ databases">
        <title>Whole genome shotgun sequence of Sphaerimonospora thailandensis NBRC 107569.</title>
        <authorList>
            <person name="Komaki H."/>
            <person name="Tamura T."/>
        </authorList>
    </citation>
    <scope>NUCLEOTIDE SEQUENCE</scope>
    <source>
        <strain evidence="1">NBRC 107569</strain>
    </source>
</reference>
<protein>
    <submittedName>
        <fullName evidence="1">Uncharacterized protein</fullName>
    </submittedName>
</protein>
<proteinExistence type="predicted"/>
<dbReference type="Proteomes" id="UP000610966">
    <property type="component" value="Unassembled WGS sequence"/>
</dbReference>
<gene>
    <name evidence="1" type="ORF">Mth01_24540</name>
</gene>